<accession>A0A285T5K9</accession>
<proteinExistence type="predicted"/>
<sequence length="98" mass="11332">MYTDKGFYSCLEEGEVVAEGVDVEFECRMEEKLIYFLSSYFQAFGMSKRFAIGSINSLTKLQCVVLVGYFNLCVEYEITPTREELIKAIDLIKIRTKE</sequence>
<organism evidence="1 2">
    <name type="scientific">Pseudobutyrivibrio ruminis DSM 9787</name>
    <dbReference type="NCBI Taxonomy" id="1123011"/>
    <lineage>
        <taxon>Bacteria</taxon>
        <taxon>Bacillati</taxon>
        <taxon>Bacillota</taxon>
        <taxon>Clostridia</taxon>
        <taxon>Lachnospirales</taxon>
        <taxon>Lachnospiraceae</taxon>
        <taxon>Pseudobutyrivibrio</taxon>
    </lineage>
</organism>
<dbReference type="EMBL" id="OBMR01000014">
    <property type="protein sequence ID" value="SOC16440.1"/>
    <property type="molecule type" value="Genomic_DNA"/>
</dbReference>
<evidence type="ECO:0000313" key="1">
    <source>
        <dbReference type="EMBL" id="SOC16440.1"/>
    </source>
</evidence>
<dbReference type="AlphaFoldDB" id="A0A285T5K9"/>
<dbReference type="Proteomes" id="UP000219563">
    <property type="component" value="Unassembled WGS sequence"/>
</dbReference>
<dbReference type="RefSeq" id="WP_097077185.1">
    <property type="nucleotide sequence ID" value="NZ_OBMR01000014.1"/>
</dbReference>
<reference evidence="1 2" key="1">
    <citation type="submission" date="2017-08" db="EMBL/GenBank/DDBJ databases">
        <authorList>
            <person name="de Groot N.N."/>
        </authorList>
    </citation>
    <scope>NUCLEOTIDE SEQUENCE [LARGE SCALE GENOMIC DNA]</scope>
    <source>
        <strain evidence="1 2">DSM 9787</strain>
    </source>
</reference>
<name>A0A285T5K9_9FIRM</name>
<protein>
    <submittedName>
        <fullName evidence="1">Uncharacterized protein</fullName>
    </submittedName>
</protein>
<gene>
    <name evidence="1" type="ORF">SAMN02910411_0402</name>
</gene>
<evidence type="ECO:0000313" key="2">
    <source>
        <dbReference type="Proteomes" id="UP000219563"/>
    </source>
</evidence>